<dbReference type="RefSeq" id="WP_051557720.1">
    <property type="nucleotide sequence ID" value="NZ_CABLBW010000001.1"/>
</dbReference>
<dbReference type="STRING" id="171693.BN988_01412"/>
<dbReference type="eggNOG" id="COG3012">
    <property type="taxonomic scope" value="Bacteria"/>
</dbReference>
<dbReference type="Pfam" id="PF02810">
    <property type="entry name" value="SEC-C"/>
    <property type="match status" value="1"/>
</dbReference>
<dbReference type="EMBL" id="CCAX010000001">
    <property type="protein sequence ID" value="CDO02931.1"/>
    <property type="molecule type" value="Genomic_DNA"/>
</dbReference>
<dbReference type="Proteomes" id="UP000028863">
    <property type="component" value="Unassembled WGS sequence"/>
</dbReference>
<feature type="region of interest" description="Disordered" evidence="1">
    <location>
        <begin position="372"/>
        <end position="397"/>
    </location>
</feature>
<dbReference type="SUPFAM" id="SSF103642">
    <property type="entry name" value="Sec-C motif"/>
    <property type="match status" value="1"/>
</dbReference>
<dbReference type="PANTHER" id="PTHR33747:SF1">
    <property type="entry name" value="ADENYLATE CYCLASE-ASSOCIATED CAP C-TERMINAL DOMAIN-CONTAINING PROTEIN"/>
    <property type="match status" value="1"/>
</dbReference>
<keyword evidence="3" id="KW-1185">Reference proteome</keyword>
<evidence type="ECO:0000256" key="1">
    <source>
        <dbReference type="SAM" id="MobiDB-lite"/>
    </source>
</evidence>
<reference evidence="2" key="2">
    <citation type="submission" date="2014-03" db="EMBL/GenBank/DDBJ databases">
        <authorList>
            <person name="Urmite Genomes"/>
        </authorList>
    </citation>
    <scope>NUCLEOTIDE SEQUENCE</scope>
    <source>
        <strain evidence="2">S1</strain>
    </source>
</reference>
<dbReference type="Gene3D" id="3.10.450.50">
    <property type="match status" value="1"/>
</dbReference>
<proteinExistence type="predicted"/>
<dbReference type="AlphaFoldDB" id="W9AJT1"/>
<evidence type="ECO:0000313" key="2">
    <source>
        <dbReference type="EMBL" id="CDO02931.1"/>
    </source>
</evidence>
<evidence type="ECO:0000313" key="3">
    <source>
        <dbReference type="Proteomes" id="UP000028863"/>
    </source>
</evidence>
<accession>W9AJT1</accession>
<organism evidence="2 3">
    <name type="scientific">Oceanobacillus picturae</name>
    <dbReference type="NCBI Taxonomy" id="171693"/>
    <lineage>
        <taxon>Bacteria</taxon>
        <taxon>Bacillati</taxon>
        <taxon>Bacillota</taxon>
        <taxon>Bacilli</taxon>
        <taxon>Bacillales</taxon>
        <taxon>Bacillaceae</taxon>
        <taxon>Oceanobacillus</taxon>
    </lineage>
</organism>
<name>W9AJT1_9BACI</name>
<reference evidence="2" key="1">
    <citation type="submission" date="2014-03" db="EMBL/GenBank/DDBJ databases">
        <title>Draft genome sequencing of Oceanobacillus picturae strain S1 isolated from human gut.</title>
        <authorList>
            <person name="Croce O."/>
            <person name="Lagier J.C."/>
            <person name="Raoult D."/>
        </authorList>
    </citation>
    <scope>NUCLEOTIDE SEQUENCE [LARGE SCALE GENOMIC DNA]</scope>
    <source>
        <strain evidence="2">S1</strain>
    </source>
</reference>
<dbReference type="InterPro" id="IPR004027">
    <property type="entry name" value="SEC_C_motif"/>
</dbReference>
<protein>
    <submittedName>
        <fullName evidence="2">Preprotein translocase subunit SecA</fullName>
    </submittedName>
</protein>
<comment type="caution">
    <text evidence="2">The sequence shown here is derived from an EMBL/GenBank/DDBJ whole genome shotgun (WGS) entry which is preliminary data.</text>
</comment>
<gene>
    <name evidence="2" type="ORF">BN988_01412</name>
</gene>
<dbReference type="PANTHER" id="PTHR33747">
    <property type="entry name" value="UPF0225 PROTEIN SCO1677"/>
    <property type="match status" value="1"/>
</dbReference>
<sequence>MSDKTNQELEDTLRNALSGLTETQKDLAVKEYKKYWSELEIPFSLKEGLSRYKKNELDNIRRHLQLKGISNLRKEELISFYQEKIPELLESICLRFDEERFGLLVKIARKGGSIPAPDLEIEQIIYLRATGLVYSGIYQGEKILSLPEELVAPILKLNDNLQVRSIVKRNTDWIKLTRGLLYYYGTLSVTQLEKMLETYTKEQLDLKDYFEVIYEANVYQEEMYSDREGFSHWRVINPKKVKLEHKQRNNLQFFPYTKEQLLRAGEPDYLERNQSYMHLVQYLTRNYEMDKEEADEIVEECVYATLIGDELGEVIDYLSKVIELESMESVQQLTDYVVNLMNNTKQWFLKGFSPIEIREKSESELHPLVKAKKNSPIPTENKKVGRNEPCPCGSGKKYKKCCGR</sequence>